<dbReference type="SMART" id="SM00387">
    <property type="entry name" value="HATPase_c"/>
    <property type="match status" value="1"/>
</dbReference>
<dbReference type="InterPro" id="IPR003594">
    <property type="entry name" value="HATPase_dom"/>
</dbReference>
<evidence type="ECO:0000256" key="9">
    <source>
        <dbReference type="ARBA" id="ARBA00022989"/>
    </source>
</evidence>
<comment type="catalytic activity">
    <reaction evidence="1">
        <text>ATP + protein L-histidine = ADP + protein N-phospho-L-histidine.</text>
        <dbReference type="EC" id="2.7.13.3"/>
    </reaction>
</comment>
<dbReference type="GO" id="GO:0005886">
    <property type="term" value="C:plasma membrane"/>
    <property type="evidence" value="ECO:0007669"/>
    <property type="project" value="UniProtKB-SubCell"/>
</dbReference>
<dbReference type="CDD" id="cd06225">
    <property type="entry name" value="HAMP"/>
    <property type="match status" value="1"/>
</dbReference>
<dbReference type="GO" id="GO:0000155">
    <property type="term" value="F:phosphorelay sensor kinase activity"/>
    <property type="evidence" value="ECO:0007669"/>
    <property type="project" value="InterPro"/>
</dbReference>
<evidence type="ECO:0000256" key="11">
    <source>
        <dbReference type="ARBA" id="ARBA00023136"/>
    </source>
</evidence>
<keyword evidence="10" id="KW-0902">Two-component regulatory system</keyword>
<evidence type="ECO:0000256" key="8">
    <source>
        <dbReference type="ARBA" id="ARBA00022777"/>
    </source>
</evidence>
<feature type="domain" description="HAMP" evidence="15">
    <location>
        <begin position="355"/>
        <end position="407"/>
    </location>
</feature>
<proteinExistence type="predicted"/>
<feature type="coiled-coil region" evidence="12">
    <location>
        <begin position="548"/>
        <end position="579"/>
    </location>
</feature>
<organism evidence="16 17">
    <name type="scientific">Leptolyngbya boryana NIES-2135</name>
    <dbReference type="NCBI Taxonomy" id="1973484"/>
    <lineage>
        <taxon>Bacteria</taxon>
        <taxon>Bacillati</taxon>
        <taxon>Cyanobacteriota</taxon>
        <taxon>Cyanophyceae</taxon>
        <taxon>Leptolyngbyales</taxon>
        <taxon>Leptolyngbyaceae</taxon>
        <taxon>Leptolyngbya group</taxon>
        <taxon>Leptolyngbya</taxon>
    </lineage>
</organism>
<dbReference type="PRINTS" id="PR00344">
    <property type="entry name" value="BCTRLSENSOR"/>
</dbReference>
<keyword evidence="8 16" id="KW-0418">Kinase</keyword>
<dbReference type="EMBL" id="AP018203">
    <property type="protein sequence ID" value="BAY54529.1"/>
    <property type="molecule type" value="Genomic_DNA"/>
</dbReference>
<dbReference type="Gene3D" id="6.10.340.10">
    <property type="match status" value="1"/>
</dbReference>
<keyword evidence="12" id="KW-0175">Coiled coil</keyword>
<feature type="transmembrane region" description="Helical" evidence="13">
    <location>
        <begin position="12"/>
        <end position="32"/>
    </location>
</feature>
<dbReference type="Gene3D" id="3.30.450.20">
    <property type="entry name" value="PAS domain"/>
    <property type="match status" value="3"/>
</dbReference>
<dbReference type="Pfam" id="PF00512">
    <property type="entry name" value="HisKA"/>
    <property type="match status" value="1"/>
</dbReference>
<feature type="domain" description="Histidine kinase" evidence="14">
    <location>
        <begin position="591"/>
        <end position="896"/>
    </location>
</feature>
<evidence type="ECO:0000313" key="16">
    <source>
        <dbReference type="EMBL" id="BAY54529.1"/>
    </source>
</evidence>
<dbReference type="Gene3D" id="3.30.565.10">
    <property type="entry name" value="Histidine kinase-like ATPase, C-terminal domain"/>
    <property type="match status" value="1"/>
</dbReference>
<dbReference type="PANTHER" id="PTHR43065:SF48">
    <property type="entry name" value="HISTIDINE KINASE"/>
    <property type="match status" value="1"/>
</dbReference>
<dbReference type="SUPFAM" id="SSF55785">
    <property type="entry name" value="PYP-like sensor domain (PAS domain)"/>
    <property type="match status" value="1"/>
</dbReference>
<dbReference type="Gene3D" id="1.10.287.130">
    <property type="match status" value="1"/>
</dbReference>
<protein>
    <recommendedName>
        <fullName evidence="3">histidine kinase</fullName>
        <ecNumber evidence="3">2.7.13.3</ecNumber>
    </recommendedName>
</protein>
<dbReference type="InterPro" id="IPR005467">
    <property type="entry name" value="His_kinase_dom"/>
</dbReference>
<keyword evidence="6" id="KW-0808">Transferase</keyword>
<dbReference type="InterPro" id="IPR003661">
    <property type="entry name" value="HisK_dim/P_dom"/>
</dbReference>
<dbReference type="InterPro" id="IPR036097">
    <property type="entry name" value="HisK_dim/P_sf"/>
</dbReference>
<dbReference type="Pfam" id="PF02518">
    <property type="entry name" value="HATPase_c"/>
    <property type="match status" value="1"/>
</dbReference>
<evidence type="ECO:0000259" key="14">
    <source>
        <dbReference type="PROSITE" id="PS50109"/>
    </source>
</evidence>
<dbReference type="Pfam" id="PF02743">
    <property type="entry name" value="dCache_1"/>
    <property type="match status" value="1"/>
</dbReference>
<gene>
    <name evidence="16" type="ORF">NIES2135_13460</name>
</gene>
<evidence type="ECO:0000256" key="10">
    <source>
        <dbReference type="ARBA" id="ARBA00023012"/>
    </source>
</evidence>
<evidence type="ECO:0000313" key="17">
    <source>
        <dbReference type="Proteomes" id="UP000217895"/>
    </source>
</evidence>
<dbReference type="InterPro" id="IPR035965">
    <property type="entry name" value="PAS-like_dom_sf"/>
</dbReference>
<keyword evidence="9 13" id="KW-1133">Transmembrane helix</keyword>
<evidence type="ECO:0000256" key="6">
    <source>
        <dbReference type="ARBA" id="ARBA00022679"/>
    </source>
</evidence>
<keyword evidence="17" id="KW-1185">Reference proteome</keyword>
<dbReference type="Pfam" id="PF08448">
    <property type="entry name" value="PAS_4"/>
    <property type="match status" value="1"/>
</dbReference>
<dbReference type="SMART" id="SM00304">
    <property type="entry name" value="HAMP"/>
    <property type="match status" value="1"/>
</dbReference>
<dbReference type="CDD" id="cd12913">
    <property type="entry name" value="PDC1_MCP_like"/>
    <property type="match status" value="1"/>
</dbReference>
<evidence type="ECO:0000256" key="12">
    <source>
        <dbReference type="SAM" id="Coils"/>
    </source>
</evidence>
<name>A0A1Z4JCP0_LEPBY</name>
<comment type="subcellular location">
    <subcellularLocation>
        <location evidence="2">Cell membrane</location>
        <topology evidence="2">Multi-pass membrane protein</topology>
    </subcellularLocation>
</comment>
<dbReference type="InterPro" id="IPR004358">
    <property type="entry name" value="Sig_transdc_His_kin-like_C"/>
</dbReference>
<dbReference type="PROSITE" id="PS50885">
    <property type="entry name" value="HAMP"/>
    <property type="match status" value="1"/>
</dbReference>
<dbReference type="InterPro" id="IPR033479">
    <property type="entry name" value="dCache_1"/>
</dbReference>
<evidence type="ECO:0000256" key="1">
    <source>
        <dbReference type="ARBA" id="ARBA00000085"/>
    </source>
</evidence>
<dbReference type="PROSITE" id="PS50109">
    <property type="entry name" value="HIS_KIN"/>
    <property type="match status" value="1"/>
</dbReference>
<dbReference type="InterPro" id="IPR003660">
    <property type="entry name" value="HAMP_dom"/>
</dbReference>
<dbReference type="NCBIfam" id="TIGR00229">
    <property type="entry name" value="sensory_box"/>
    <property type="match status" value="1"/>
</dbReference>
<dbReference type="SUPFAM" id="SSF55874">
    <property type="entry name" value="ATPase domain of HSP90 chaperone/DNA topoisomerase II/histidine kinase"/>
    <property type="match status" value="1"/>
</dbReference>
<dbReference type="CDD" id="cd00082">
    <property type="entry name" value="HisKA"/>
    <property type="match status" value="1"/>
</dbReference>
<dbReference type="SUPFAM" id="SSF158472">
    <property type="entry name" value="HAMP domain-like"/>
    <property type="match status" value="1"/>
</dbReference>
<evidence type="ECO:0000256" key="7">
    <source>
        <dbReference type="ARBA" id="ARBA00022692"/>
    </source>
</evidence>
<feature type="transmembrane region" description="Helical" evidence="13">
    <location>
        <begin position="335"/>
        <end position="357"/>
    </location>
</feature>
<evidence type="ECO:0000256" key="13">
    <source>
        <dbReference type="SAM" id="Phobius"/>
    </source>
</evidence>
<reference evidence="16 17" key="1">
    <citation type="submission" date="2017-06" db="EMBL/GenBank/DDBJ databases">
        <title>Genome sequencing of cyanobaciteial culture collection at National Institute for Environmental Studies (NIES).</title>
        <authorList>
            <person name="Hirose Y."/>
            <person name="Shimura Y."/>
            <person name="Fujisawa T."/>
            <person name="Nakamura Y."/>
            <person name="Kawachi M."/>
        </authorList>
    </citation>
    <scope>NUCLEOTIDE SEQUENCE [LARGE SCALE GENOMIC DNA]</scope>
    <source>
        <strain evidence="16 17">NIES-2135</strain>
    </source>
</reference>
<evidence type="ECO:0000259" key="15">
    <source>
        <dbReference type="PROSITE" id="PS50885"/>
    </source>
</evidence>
<keyword evidence="4" id="KW-1003">Cell membrane</keyword>
<dbReference type="InterPro" id="IPR013656">
    <property type="entry name" value="PAS_4"/>
</dbReference>
<keyword evidence="11 13" id="KW-0472">Membrane</keyword>
<keyword evidence="5" id="KW-0597">Phosphoprotein</keyword>
<evidence type="ECO:0000256" key="3">
    <source>
        <dbReference type="ARBA" id="ARBA00012438"/>
    </source>
</evidence>
<evidence type="ECO:0000256" key="5">
    <source>
        <dbReference type="ARBA" id="ARBA00022553"/>
    </source>
</evidence>
<sequence length="901" mass="102626">MNRPHPSLQNVLILALIAHILSVVGLISYFSFRNSQASVQELAKQVVQERSDRIADYLTTYTAAPPLATQLNANAIQNGTLKLDRLSTWNRYLFQQSNLFQNLAYLYFGSAQGEYSELRRYGDRQFRYGYSDRQQRLKSFELDAQGNPQKVVLKRLYDPRIRPWYQLAQSGTTGWTEIYAFDDTPPMLGISFVRPVYEAQQFRGALGADFLLAGIHEFLSSIQPNSQSRILIMERNSKLIATSSNELLFDSERRRIDSITVQDPLIRRTAEMLRQRYGQQIKSHAPQLLTLQFDHDLHYVYLAPFSDQYGLDWLIVIMVPQSSFLGQVEANQRMMLWLCLAALATAIVTSILTARWLSRPVQQLSEASQNIAKGEFDQIVKIRGAREFVGLARSFNLMSQEIQRSQSQLEEYAHTLEEKVRARTHQLEQEVEERQKINAELRAVFAAMDQLIFIFDRDGRHLKVPAKRAQQIFYKPIESRIGRTLHEVFPQDIADHFLQHIHQALDTQKTVDIEYTLEIEGEVVWSDASISPIDHQTVIWISRNVTDRKRAEQQLQQSHDELKQTLDELRSTQAKLIESEKLAALGQLVAGVAHEMNTPLSAIQSSIETLSGFMQTELEALPTFLQQLSVQRQQDFFSLLDHAAETAPTFARLSSREKRQLKRALSQQLESYQIKPADIIADTLIDIGVYDRIELFIVLLQERDRDAILNAAYQFMIAKRSLQTLAIASNQAATAVRALKTYARQNADSQPILVNVIDSIETALTLYRNQLKRGVEVVRYYEEVTLIQAYADELNQVWMNLIHNGIQAMNYQGTLTIRVTSISNGIQVAVTDTGAGIPLEIHDRIFSPFFTTRPIGEGNGLGLSIVQQLIEKHSGTISFDSVPGCTTFTVCLRQSLPRTLT</sequence>
<dbReference type="AlphaFoldDB" id="A0A1Z4JCP0"/>
<dbReference type="Pfam" id="PF00672">
    <property type="entry name" value="HAMP"/>
    <property type="match status" value="1"/>
</dbReference>
<dbReference type="PANTHER" id="PTHR43065">
    <property type="entry name" value="SENSOR HISTIDINE KINASE"/>
    <property type="match status" value="1"/>
</dbReference>
<accession>A0A1Z4JCP0</accession>
<keyword evidence="7 13" id="KW-0812">Transmembrane</keyword>
<evidence type="ECO:0000256" key="2">
    <source>
        <dbReference type="ARBA" id="ARBA00004651"/>
    </source>
</evidence>
<dbReference type="EC" id="2.7.13.3" evidence="3"/>
<dbReference type="Proteomes" id="UP000217895">
    <property type="component" value="Chromosome"/>
</dbReference>
<dbReference type="InterPro" id="IPR036890">
    <property type="entry name" value="HATPase_C_sf"/>
</dbReference>
<dbReference type="InterPro" id="IPR000014">
    <property type="entry name" value="PAS"/>
</dbReference>
<dbReference type="SUPFAM" id="SSF47384">
    <property type="entry name" value="Homodimeric domain of signal transducing histidine kinase"/>
    <property type="match status" value="1"/>
</dbReference>
<evidence type="ECO:0000256" key="4">
    <source>
        <dbReference type="ARBA" id="ARBA00022475"/>
    </source>
</evidence>